<dbReference type="Proteomes" id="UP001054945">
    <property type="component" value="Unassembled WGS sequence"/>
</dbReference>
<organism evidence="2 3">
    <name type="scientific">Caerostris extrusa</name>
    <name type="common">Bark spider</name>
    <name type="synonym">Caerostris bankana</name>
    <dbReference type="NCBI Taxonomy" id="172846"/>
    <lineage>
        <taxon>Eukaryota</taxon>
        <taxon>Metazoa</taxon>
        <taxon>Ecdysozoa</taxon>
        <taxon>Arthropoda</taxon>
        <taxon>Chelicerata</taxon>
        <taxon>Arachnida</taxon>
        <taxon>Araneae</taxon>
        <taxon>Araneomorphae</taxon>
        <taxon>Entelegynae</taxon>
        <taxon>Araneoidea</taxon>
        <taxon>Araneidae</taxon>
        <taxon>Caerostris</taxon>
    </lineage>
</organism>
<comment type="caution">
    <text evidence="2">The sequence shown here is derived from an EMBL/GenBank/DDBJ whole genome shotgun (WGS) entry which is preliminary data.</text>
</comment>
<evidence type="ECO:0000256" key="1">
    <source>
        <dbReference type="SAM" id="MobiDB-lite"/>
    </source>
</evidence>
<evidence type="ECO:0000313" key="2">
    <source>
        <dbReference type="EMBL" id="GIY02921.1"/>
    </source>
</evidence>
<keyword evidence="3" id="KW-1185">Reference proteome</keyword>
<reference evidence="2 3" key="1">
    <citation type="submission" date="2021-06" db="EMBL/GenBank/DDBJ databases">
        <title>Caerostris extrusa draft genome.</title>
        <authorList>
            <person name="Kono N."/>
            <person name="Arakawa K."/>
        </authorList>
    </citation>
    <scope>NUCLEOTIDE SEQUENCE [LARGE SCALE GENOMIC DNA]</scope>
</reference>
<feature type="region of interest" description="Disordered" evidence="1">
    <location>
        <begin position="39"/>
        <end position="71"/>
    </location>
</feature>
<name>A0AAV4Q467_CAEEX</name>
<evidence type="ECO:0000313" key="3">
    <source>
        <dbReference type="Proteomes" id="UP001054945"/>
    </source>
</evidence>
<accession>A0AAV4Q467</accession>
<sequence>MKLSRLQSRIQTLFQGKSKKTANKSQWAMQEVTIDHRLEDSSNPIFKPSEQKPNRLSARSTRTFVRSRRRA</sequence>
<dbReference type="EMBL" id="BPLR01005522">
    <property type="protein sequence ID" value="GIY02921.1"/>
    <property type="molecule type" value="Genomic_DNA"/>
</dbReference>
<gene>
    <name evidence="2" type="ORF">CEXT_346221</name>
</gene>
<protein>
    <submittedName>
        <fullName evidence="2">Uncharacterized protein</fullName>
    </submittedName>
</protein>
<proteinExistence type="predicted"/>
<dbReference type="AlphaFoldDB" id="A0AAV4Q467"/>